<dbReference type="PANTHER" id="PTHR46481">
    <property type="entry name" value="ZINC FINGER BED DOMAIN-CONTAINING PROTEIN 4"/>
    <property type="match status" value="1"/>
</dbReference>
<sequence length="722" mass="80524">MGARGRGKRPRTSKDVGLLAHGKGPVKRTQLNPYDAAGSDNITYVVEKVFATRTTYGEPQWLIQWEGLPKGSDTWEPLVNLSGCDDLISEFKAESERERAEIDKKAAEEKEKRASQNVAPDAEADEFEDAGDNLRSPYWKHFKVKKEGKKIVAYVCKLCGPNASVKEYCGNTSNLRTHLTHCHKNVAVDIKEEGLGGGGGGGDPSGDTSTNGSTQHRVDALIPHLSSEQRNRLHRKIALWLVRRGRRPLTLPEKDIEFKDIFNEIFMGSYTTPCYHTVMEHVLALSAEGRVKLRESTEDLLREGILPSIGGDIWSQGAATKRACAAMGIGEYVEANEATDTIVKDTVKDNVHCTVSDNASNIVNAWTCFDGHECNDHTLALIVKEFLEQERVKKVFAKLRGMTGHFNLSVIGTKLLYDCQKRRGLGESKPPQDNDTRSDWGGACKQATWYVKNKLAIMLYDTENTTKASIAVPNLDGSVYKDRQLEKEEWDIVKECVYVLQYASTVVDLLQGTEYPTANVREAREKMYNAIVRRYFKDFMDCKLEDFAVATVCDPRYKSFAFKSATSWMRGELTMETAYRWARHAWAADLKPQPMLAQEPANKKSRGKAGAIVTGAAFLDDSDEEEDSEAVGAQSLEPEADELSVYLGLPDVKSSCDIQEWWRQNTGRFPNLAKMARQFLGAPASTAGVERAFSKVTSMHSDLRKRLSEGTIEHSLMAAMNT</sequence>
<feature type="region of interest" description="Disordered" evidence="10">
    <location>
        <begin position="104"/>
        <end position="129"/>
    </location>
</feature>
<dbReference type="GO" id="GO:0005634">
    <property type="term" value="C:nucleus"/>
    <property type="evidence" value="ECO:0007669"/>
    <property type="project" value="UniProtKB-SubCell"/>
</dbReference>
<evidence type="ECO:0000256" key="2">
    <source>
        <dbReference type="ARBA" id="ARBA00022723"/>
    </source>
</evidence>
<dbReference type="InterPro" id="IPR012337">
    <property type="entry name" value="RNaseH-like_sf"/>
</dbReference>
<organism evidence="13 14">
    <name type="scientific">Cymbomonas tetramitiformis</name>
    <dbReference type="NCBI Taxonomy" id="36881"/>
    <lineage>
        <taxon>Eukaryota</taxon>
        <taxon>Viridiplantae</taxon>
        <taxon>Chlorophyta</taxon>
        <taxon>Pyramimonadophyceae</taxon>
        <taxon>Pyramimonadales</taxon>
        <taxon>Pyramimonadaceae</taxon>
        <taxon>Cymbomonas</taxon>
    </lineage>
</organism>
<feature type="compositionally biased region" description="Gly residues" evidence="10">
    <location>
        <begin position="195"/>
        <end position="204"/>
    </location>
</feature>
<keyword evidence="4" id="KW-0862">Zinc</keyword>
<evidence type="ECO:0000313" key="13">
    <source>
        <dbReference type="EMBL" id="KAK3283864.1"/>
    </source>
</evidence>
<dbReference type="GO" id="GO:0009791">
    <property type="term" value="P:post-embryonic development"/>
    <property type="evidence" value="ECO:0007669"/>
    <property type="project" value="UniProtKB-ARBA"/>
</dbReference>
<feature type="compositionally biased region" description="Basic residues" evidence="10">
    <location>
        <begin position="1"/>
        <end position="11"/>
    </location>
</feature>
<protein>
    <submittedName>
        <fullName evidence="13">Uncharacterized protein</fullName>
    </submittedName>
</protein>
<keyword evidence="6" id="KW-0238">DNA-binding</keyword>
<evidence type="ECO:0000259" key="11">
    <source>
        <dbReference type="PROSITE" id="PS50013"/>
    </source>
</evidence>
<feature type="compositionally biased region" description="Basic and acidic residues" evidence="10">
    <location>
        <begin position="104"/>
        <end position="114"/>
    </location>
</feature>
<reference evidence="13 14" key="1">
    <citation type="journal article" date="2015" name="Genome Biol. Evol.">
        <title>Comparative Genomics of a Bacterivorous Green Alga Reveals Evolutionary Causalities and Consequences of Phago-Mixotrophic Mode of Nutrition.</title>
        <authorList>
            <person name="Burns J.A."/>
            <person name="Paasch A."/>
            <person name="Narechania A."/>
            <person name="Kim E."/>
        </authorList>
    </citation>
    <scope>NUCLEOTIDE SEQUENCE [LARGE SCALE GENOMIC DNA]</scope>
    <source>
        <strain evidence="13 14">PLY_AMNH</strain>
    </source>
</reference>
<dbReference type="SUPFAM" id="SSF54160">
    <property type="entry name" value="Chromo domain-like"/>
    <property type="match status" value="1"/>
</dbReference>
<evidence type="ECO:0000256" key="9">
    <source>
        <dbReference type="PROSITE-ProRule" id="PRU00027"/>
    </source>
</evidence>
<dbReference type="InterPro" id="IPR003656">
    <property type="entry name" value="Znf_BED"/>
</dbReference>
<keyword evidence="14" id="KW-1185">Reference proteome</keyword>
<dbReference type="SMART" id="SM00298">
    <property type="entry name" value="CHROMO"/>
    <property type="match status" value="1"/>
</dbReference>
<dbReference type="SUPFAM" id="SSF57667">
    <property type="entry name" value="beta-beta-alpha zinc fingers"/>
    <property type="match status" value="1"/>
</dbReference>
<evidence type="ECO:0000256" key="3">
    <source>
        <dbReference type="ARBA" id="ARBA00022771"/>
    </source>
</evidence>
<dbReference type="InterPro" id="IPR008906">
    <property type="entry name" value="HATC_C_dom"/>
</dbReference>
<evidence type="ECO:0000256" key="6">
    <source>
        <dbReference type="ARBA" id="ARBA00023125"/>
    </source>
</evidence>
<name>A0AAE0LGG4_9CHLO</name>
<feature type="region of interest" description="Disordered" evidence="10">
    <location>
        <begin position="1"/>
        <end position="20"/>
    </location>
</feature>
<dbReference type="Pfam" id="PF05699">
    <property type="entry name" value="Dimer_Tnp_hAT"/>
    <property type="match status" value="1"/>
</dbReference>
<dbReference type="InterPro" id="IPR036236">
    <property type="entry name" value="Znf_C2H2_sf"/>
</dbReference>
<comment type="caution">
    <text evidence="13">The sequence shown here is derived from an EMBL/GenBank/DDBJ whole genome shotgun (WGS) entry which is preliminary data.</text>
</comment>
<keyword evidence="3 9" id="KW-0863">Zinc-finger</keyword>
<proteinExistence type="predicted"/>
<evidence type="ECO:0000259" key="12">
    <source>
        <dbReference type="PROSITE" id="PS50808"/>
    </source>
</evidence>
<feature type="region of interest" description="Disordered" evidence="10">
    <location>
        <begin position="193"/>
        <end position="214"/>
    </location>
</feature>
<dbReference type="SMART" id="SM00614">
    <property type="entry name" value="ZnF_BED"/>
    <property type="match status" value="1"/>
</dbReference>
<evidence type="ECO:0000313" key="14">
    <source>
        <dbReference type="Proteomes" id="UP001190700"/>
    </source>
</evidence>
<comment type="subcellular location">
    <subcellularLocation>
        <location evidence="1">Nucleus</location>
    </subcellularLocation>
</comment>
<dbReference type="SUPFAM" id="SSF53098">
    <property type="entry name" value="Ribonuclease H-like"/>
    <property type="match status" value="1"/>
</dbReference>
<evidence type="ECO:0000256" key="4">
    <source>
        <dbReference type="ARBA" id="ARBA00022833"/>
    </source>
</evidence>
<accession>A0AAE0LGG4</accession>
<dbReference type="InterPro" id="IPR023780">
    <property type="entry name" value="Chromo_domain"/>
</dbReference>
<dbReference type="Pfam" id="PF02892">
    <property type="entry name" value="zf-BED"/>
    <property type="match status" value="1"/>
</dbReference>
<feature type="domain" description="BED-type" evidence="12">
    <location>
        <begin position="133"/>
        <end position="190"/>
    </location>
</feature>
<dbReference type="GO" id="GO:0003677">
    <property type="term" value="F:DNA binding"/>
    <property type="evidence" value="ECO:0007669"/>
    <property type="project" value="UniProtKB-KW"/>
</dbReference>
<dbReference type="Gene3D" id="2.40.50.40">
    <property type="match status" value="1"/>
</dbReference>
<dbReference type="GO" id="GO:0008270">
    <property type="term" value="F:zinc ion binding"/>
    <property type="evidence" value="ECO:0007669"/>
    <property type="project" value="UniProtKB-KW"/>
</dbReference>
<dbReference type="InterPro" id="IPR016197">
    <property type="entry name" value="Chromo-like_dom_sf"/>
</dbReference>
<evidence type="ECO:0000256" key="10">
    <source>
        <dbReference type="SAM" id="MobiDB-lite"/>
    </source>
</evidence>
<dbReference type="InterPro" id="IPR052035">
    <property type="entry name" value="ZnF_BED_domain_contain"/>
</dbReference>
<feature type="compositionally biased region" description="Low complexity" evidence="10">
    <location>
        <begin position="205"/>
        <end position="214"/>
    </location>
</feature>
<keyword evidence="5" id="KW-0805">Transcription regulation</keyword>
<evidence type="ECO:0000256" key="1">
    <source>
        <dbReference type="ARBA" id="ARBA00004123"/>
    </source>
</evidence>
<gene>
    <name evidence="13" type="ORF">CYMTET_8460</name>
</gene>
<dbReference type="PROSITE" id="PS50808">
    <property type="entry name" value="ZF_BED"/>
    <property type="match status" value="1"/>
</dbReference>
<evidence type="ECO:0000256" key="8">
    <source>
        <dbReference type="ARBA" id="ARBA00023242"/>
    </source>
</evidence>
<dbReference type="AlphaFoldDB" id="A0AAE0LGG4"/>
<dbReference type="GO" id="GO:0046983">
    <property type="term" value="F:protein dimerization activity"/>
    <property type="evidence" value="ECO:0007669"/>
    <property type="project" value="InterPro"/>
</dbReference>
<dbReference type="EMBL" id="LGRX02002616">
    <property type="protein sequence ID" value="KAK3283864.1"/>
    <property type="molecule type" value="Genomic_DNA"/>
</dbReference>
<dbReference type="Pfam" id="PF00385">
    <property type="entry name" value="Chromo"/>
    <property type="match status" value="1"/>
</dbReference>
<keyword evidence="2" id="KW-0479">Metal-binding</keyword>
<evidence type="ECO:0000256" key="5">
    <source>
        <dbReference type="ARBA" id="ARBA00023015"/>
    </source>
</evidence>
<dbReference type="PANTHER" id="PTHR46481:SF10">
    <property type="entry name" value="ZINC FINGER BED DOMAIN-CONTAINING PROTEIN 39"/>
    <property type="match status" value="1"/>
</dbReference>
<keyword evidence="8" id="KW-0539">Nucleus</keyword>
<evidence type="ECO:0000256" key="7">
    <source>
        <dbReference type="ARBA" id="ARBA00023163"/>
    </source>
</evidence>
<dbReference type="Proteomes" id="UP001190700">
    <property type="component" value="Unassembled WGS sequence"/>
</dbReference>
<feature type="domain" description="Chromo" evidence="11">
    <location>
        <begin position="44"/>
        <end position="103"/>
    </location>
</feature>
<dbReference type="InterPro" id="IPR000953">
    <property type="entry name" value="Chromo/chromo_shadow_dom"/>
</dbReference>
<keyword evidence="7" id="KW-0804">Transcription</keyword>
<dbReference type="PROSITE" id="PS50013">
    <property type="entry name" value="CHROMO_2"/>
    <property type="match status" value="1"/>
</dbReference>